<feature type="non-terminal residue" evidence="1">
    <location>
        <position position="75"/>
    </location>
</feature>
<dbReference type="EMBL" id="CM043795">
    <property type="protein sequence ID" value="KAI4818483.1"/>
    <property type="molecule type" value="Genomic_DNA"/>
</dbReference>
<evidence type="ECO:0000313" key="2">
    <source>
        <dbReference type="Proteomes" id="UP001057452"/>
    </source>
</evidence>
<proteinExistence type="predicted"/>
<gene>
    <name evidence="1" type="ORF">KUCAC02_011821</name>
</gene>
<evidence type="ECO:0000313" key="1">
    <source>
        <dbReference type="EMBL" id="KAI4818483.1"/>
    </source>
</evidence>
<accession>A0ACB9WYH3</accession>
<comment type="caution">
    <text evidence="1">The sequence shown here is derived from an EMBL/GenBank/DDBJ whole genome shotgun (WGS) entry which is preliminary data.</text>
</comment>
<name>A0ACB9WYH3_CHAAC</name>
<protein>
    <submittedName>
        <fullName evidence="1">Uncharacterized protein</fullName>
    </submittedName>
</protein>
<keyword evidence="2" id="KW-1185">Reference proteome</keyword>
<organism evidence="1 2">
    <name type="scientific">Chaenocephalus aceratus</name>
    <name type="common">Blackfin icefish</name>
    <name type="synonym">Chaenichthys aceratus</name>
    <dbReference type="NCBI Taxonomy" id="36190"/>
    <lineage>
        <taxon>Eukaryota</taxon>
        <taxon>Metazoa</taxon>
        <taxon>Chordata</taxon>
        <taxon>Craniata</taxon>
        <taxon>Vertebrata</taxon>
        <taxon>Euteleostomi</taxon>
        <taxon>Actinopterygii</taxon>
        <taxon>Neopterygii</taxon>
        <taxon>Teleostei</taxon>
        <taxon>Neoteleostei</taxon>
        <taxon>Acanthomorphata</taxon>
        <taxon>Eupercaria</taxon>
        <taxon>Perciformes</taxon>
        <taxon>Notothenioidei</taxon>
        <taxon>Channichthyidae</taxon>
        <taxon>Chaenocephalus</taxon>
    </lineage>
</organism>
<sequence length="75" mass="7891">MAAGSSGAVAAVYLCMVVLNLGPLFGCTTHLAPLKEEVPSLARVPLMVTSAAEHQSYVVIYRLQGLNVTRRGHPG</sequence>
<reference evidence="1" key="1">
    <citation type="submission" date="2022-05" db="EMBL/GenBank/DDBJ databases">
        <title>Chromosome-level genome of Chaenocephalus aceratus.</title>
        <authorList>
            <person name="Park H."/>
        </authorList>
    </citation>
    <scope>NUCLEOTIDE SEQUENCE</scope>
    <source>
        <strain evidence="1">KU_202001</strain>
    </source>
</reference>
<dbReference type="Proteomes" id="UP001057452">
    <property type="component" value="Chromosome 11"/>
</dbReference>